<evidence type="ECO:0000256" key="1">
    <source>
        <dbReference type="SAM" id="SignalP"/>
    </source>
</evidence>
<name>A0A6N9HQR4_9BURK</name>
<dbReference type="AlphaFoldDB" id="A0A6N9HQR4"/>
<gene>
    <name evidence="2" type="ORF">GTP41_24150</name>
</gene>
<accession>A0A6N9HQR4</accession>
<feature type="signal peptide" evidence="1">
    <location>
        <begin position="1"/>
        <end position="24"/>
    </location>
</feature>
<protein>
    <submittedName>
        <fullName evidence="2">Uncharacterized protein</fullName>
    </submittedName>
</protein>
<dbReference type="Proteomes" id="UP000448575">
    <property type="component" value="Unassembled WGS sequence"/>
</dbReference>
<keyword evidence="1" id="KW-0732">Signal</keyword>
<evidence type="ECO:0000313" key="2">
    <source>
        <dbReference type="EMBL" id="MYN05192.1"/>
    </source>
</evidence>
<comment type="caution">
    <text evidence="2">The sequence shown here is derived from an EMBL/GenBank/DDBJ whole genome shotgun (WGS) entry which is preliminary data.</text>
</comment>
<organism evidence="2 3">
    <name type="scientific">Pseudoduganella guangdongensis</name>
    <dbReference type="NCBI Taxonomy" id="2692179"/>
    <lineage>
        <taxon>Bacteria</taxon>
        <taxon>Pseudomonadati</taxon>
        <taxon>Pseudomonadota</taxon>
        <taxon>Betaproteobacteria</taxon>
        <taxon>Burkholderiales</taxon>
        <taxon>Oxalobacteraceae</taxon>
        <taxon>Telluria group</taxon>
        <taxon>Pseudoduganella</taxon>
    </lineage>
</organism>
<feature type="chain" id="PRO_5027001049" evidence="1">
    <location>
        <begin position="25"/>
        <end position="160"/>
    </location>
</feature>
<evidence type="ECO:0000313" key="3">
    <source>
        <dbReference type="Proteomes" id="UP000448575"/>
    </source>
</evidence>
<sequence>MLRDMKTSAVAILAALSLPFTATAERLLFTGQVQSITLQPSGVGQCSLPCGAPKTPVNGIRSVCVSNAGGCQNAAVKVLTDHLGGHNEGKVLEFASRTGEWGGLTFPNEPEPILVFAHEGQPRWLPLVERDGVSYVNVPEGQRPLSEFISEFQAQPVNSR</sequence>
<dbReference type="RefSeq" id="WP_161028136.1">
    <property type="nucleotide sequence ID" value="NZ_WWCJ01000025.1"/>
</dbReference>
<proteinExistence type="predicted"/>
<keyword evidence="3" id="KW-1185">Reference proteome</keyword>
<dbReference type="EMBL" id="WWCJ01000025">
    <property type="protein sequence ID" value="MYN05192.1"/>
    <property type="molecule type" value="Genomic_DNA"/>
</dbReference>
<reference evidence="2 3" key="1">
    <citation type="submission" date="2019-12" db="EMBL/GenBank/DDBJ databases">
        <title>Novel species isolated from a subtropical stream in China.</title>
        <authorList>
            <person name="Lu H."/>
        </authorList>
    </citation>
    <scope>NUCLEOTIDE SEQUENCE [LARGE SCALE GENOMIC DNA]</scope>
    <source>
        <strain evidence="2 3">DS3</strain>
    </source>
</reference>